<evidence type="ECO:0000313" key="1">
    <source>
        <dbReference type="EMBL" id="MFC6868644.1"/>
    </source>
</evidence>
<proteinExistence type="predicted"/>
<accession>A0ABW2C1B4</accession>
<reference evidence="2" key="1">
    <citation type="journal article" date="2019" name="Int. J. Syst. Evol. Microbiol.">
        <title>The Global Catalogue of Microorganisms (GCM) 10K type strain sequencing project: providing services to taxonomists for standard genome sequencing and annotation.</title>
        <authorList>
            <consortium name="The Broad Institute Genomics Platform"/>
            <consortium name="The Broad Institute Genome Sequencing Center for Infectious Disease"/>
            <person name="Wu L."/>
            <person name="Ma J."/>
        </authorList>
    </citation>
    <scope>NUCLEOTIDE SEQUENCE [LARGE SCALE GENOMIC DNA]</scope>
    <source>
        <strain evidence="2">KCTC 32255</strain>
    </source>
</reference>
<keyword evidence="2" id="KW-1185">Reference proteome</keyword>
<dbReference type="Proteomes" id="UP001596337">
    <property type="component" value="Unassembled WGS sequence"/>
</dbReference>
<protein>
    <submittedName>
        <fullName evidence="1">Uncharacterized protein</fullName>
    </submittedName>
</protein>
<comment type="caution">
    <text evidence="1">The sequence shown here is derived from an EMBL/GenBank/DDBJ whole genome shotgun (WGS) entry which is preliminary data.</text>
</comment>
<dbReference type="RefSeq" id="WP_345390550.1">
    <property type="nucleotide sequence ID" value="NZ_BAABLA010000005.1"/>
</dbReference>
<evidence type="ECO:0000313" key="2">
    <source>
        <dbReference type="Proteomes" id="UP001596337"/>
    </source>
</evidence>
<organism evidence="1 2">
    <name type="scientific">Haloechinothrix salitolerans</name>
    <dbReference type="NCBI Taxonomy" id="926830"/>
    <lineage>
        <taxon>Bacteria</taxon>
        <taxon>Bacillati</taxon>
        <taxon>Actinomycetota</taxon>
        <taxon>Actinomycetes</taxon>
        <taxon>Pseudonocardiales</taxon>
        <taxon>Pseudonocardiaceae</taxon>
        <taxon>Haloechinothrix</taxon>
    </lineage>
</organism>
<sequence length="44" mass="4571">MTVPPLADADVKRAHRRSLVRPASAYAGRSARATRLALALGGVA</sequence>
<gene>
    <name evidence="1" type="ORF">ACFQGD_16005</name>
</gene>
<name>A0ABW2C1B4_9PSEU</name>
<dbReference type="EMBL" id="JBHSXX010000001">
    <property type="protein sequence ID" value="MFC6868644.1"/>
    <property type="molecule type" value="Genomic_DNA"/>
</dbReference>